<evidence type="ECO:0000259" key="1">
    <source>
        <dbReference type="Pfam" id="PF05161"/>
    </source>
</evidence>
<proteinExistence type="predicted"/>
<dbReference type="GO" id="GO:0008887">
    <property type="term" value="F:glycerate kinase activity"/>
    <property type="evidence" value="ECO:0007669"/>
    <property type="project" value="InterPro"/>
</dbReference>
<evidence type="ECO:0000313" key="3">
    <source>
        <dbReference type="EMBL" id="MCP9290607.1"/>
    </source>
</evidence>
<sequence length="430" mass="46787">MSEKSDQHRSLLENVVDNIVDGNFFDPDLPGILSSFQTEGRIWVLGAGKASFEMAKEAEDYFGSQIKDGMVIAPESSRELNQVQVFKGAHPYPDDDSVSASYELWELAKKIPEEDTVVFLLSGGASSLFCIPADGIEIEEYRKTFELLLNSGASIKQINVVRKHLSETAGGRLGQLLKEHKLISIILSDVPGDKPEVIGSGSSVPDPSTFKEAFQILKQFKLWDDVPHSVRIHLSKGMHGDSPETPKPETSNWKKHEVNVISGAGMLAENVGSYLSDQGFNVQVSEEAYNTDVKEVSKKICSDAISILSKKSDMKPPAALVYYGESTVDVKGEGKGGRNQELALNAAISIEGQHSISLLSFATDGIDGPTDAAGAIINSGTTLQARKNKLEPENFLQNNDSYHFHKQMDTMLKTGATGNNLMDLQVILVG</sequence>
<dbReference type="Gene3D" id="3.40.1480.10">
    <property type="entry name" value="MOFRL domain"/>
    <property type="match status" value="1"/>
</dbReference>
<protein>
    <submittedName>
        <fullName evidence="3">DUF4147 domain-containing protein</fullName>
    </submittedName>
</protein>
<gene>
    <name evidence="3" type="ORF">NM125_03300</name>
</gene>
<keyword evidence="4" id="KW-1185">Reference proteome</keyword>
<reference evidence="3" key="1">
    <citation type="submission" date="2022-06" db="EMBL/GenBank/DDBJ databases">
        <title>Gracilimonas sp. CAU 1638 isolated from sea sediment.</title>
        <authorList>
            <person name="Kim W."/>
        </authorList>
    </citation>
    <scope>NUCLEOTIDE SEQUENCE</scope>
    <source>
        <strain evidence="3">CAU 1638</strain>
    </source>
</reference>
<dbReference type="Pfam" id="PF05161">
    <property type="entry name" value="MOFRL"/>
    <property type="match status" value="1"/>
</dbReference>
<dbReference type="InterPro" id="IPR025286">
    <property type="entry name" value="MOFRL_assoc_dom"/>
</dbReference>
<dbReference type="InterPro" id="IPR007835">
    <property type="entry name" value="MOFRL"/>
</dbReference>
<dbReference type="RefSeq" id="WP_255132837.1">
    <property type="nucleotide sequence ID" value="NZ_JANDBC010000001.1"/>
</dbReference>
<feature type="domain" description="MOFRL-associated" evidence="2">
    <location>
        <begin position="36"/>
        <end position="234"/>
    </location>
</feature>
<evidence type="ECO:0000259" key="2">
    <source>
        <dbReference type="Pfam" id="PF13660"/>
    </source>
</evidence>
<dbReference type="InterPro" id="IPR039760">
    <property type="entry name" value="MOFRL_protein"/>
</dbReference>
<evidence type="ECO:0000313" key="4">
    <source>
        <dbReference type="Proteomes" id="UP001139125"/>
    </source>
</evidence>
<dbReference type="Pfam" id="PF13660">
    <property type="entry name" value="DUF4147"/>
    <property type="match status" value="1"/>
</dbReference>
<name>A0A9X2RDQ4_9BACT</name>
<dbReference type="GO" id="GO:0005737">
    <property type="term" value="C:cytoplasm"/>
    <property type="evidence" value="ECO:0007669"/>
    <property type="project" value="TreeGrafter"/>
</dbReference>
<dbReference type="EMBL" id="JANDBC010000001">
    <property type="protein sequence ID" value="MCP9290607.1"/>
    <property type="molecule type" value="Genomic_DNA"/>
</dbReference>
<accession>A0A9X2RDQ4</accession>
<dbReference type="PANTHER" id="PTHR12227:SF0">
    <property type="entry name" value="GLYCERATE KINASE"/>
    <property type="match status" value="1"/>
</dbReference>
<comment type="caution">
    <text evidence="3">The sequence shown here is derived from an EMBL/GenBank/DDBJ whole genome shotgun (WGS) entry which is preliminary data.</text>
</comment>
<dbReference type="SUPFAM" id="SSF82544">
    <property type="entry name" value="GckA/TtuD-like"/>
    <property type="match status" value="1"/>
</dbReference>
<dbReference type="InterPro" id="IPR037035">
    <property type="entry name" value="GK-like_C_sf"/>
</dbReference>
<dbReference type="AlphaFoldDB" id="A0A9X2RDQ4"/>
<dbReference type="InterPro" id="IPR038614">
    <property type="entry name" value="GK_N_sf"/>
</dbReference>
<dbReference type="PANTHER" id="PTHR12227">
    <property type="entry name" value="GLYCERATE KINASE"/>
    <property type="match status" value="1"/>
</dbReference>
<dbReference type="Gene3D" id="3.40.50.10180">
    <property type="entry name" value="Glycerate kinase, MOFRL-like N-terminal domain"/>
    <property type="match status" value="1"/>
</dbReference>
<feature type="domain" description="MOFRL" evidence="1">
    <location>
        <begin position="319"/>
        <end position="423"/>
    </location>
</feature>
<dbReference type="Proteomes" id="UP001139125">
    <property type="component" value="Unassembled WGS sequence"/>
</dbReference>
<organism evidence="3 4">
    <name type="scientific">Gracilimonas sediminicola</name>
    <dbReference type="NCBI Taxonomy" id="2952158"/>
    <lineage>
        <taxon>Bacteria</taxon>
        <taxon>Pseudomonadati</taxon>
        <taxon>Balneolota</taxon>
        <taxon>Balneolia</taxon>
        <taxon>Balneolales</taxon>
        <taxon>Balneolaceae</taxon>
        <taxon>Gracilimonas</taxon>
    </lineage>
</organism>